<dbReference type="PROSITE" id="PS50082">
    <property type="entry name" value="WD_REPEATS_2"/>
    <property type="match status" value="1"/>
</dbReference>
<sequence>MIKAKILTITVNQEQTCFAIGTTCGFRVFGMENGWFRERFSRTLGGGVGIIELFHKSNMLSFVGGGTTPAYDTKKVIIWDDYQGKPFGVLEYPTEVRGIKIQKEYLFVAVDRKVYVYNFKDLHPLYQYTTGMNGKGIIGVSVFEKKRIVVPGQNEGCVKIVDLETQAEKEFQAHVHSLSALTCAPDGKTVVTASAQGTLIRVWDLETTRQIIEFRRGQGQADVFSMNFSPNSDLLVTTSNRGTVHIYGIGEQQECYSRPSRLSALMKDNGLYSKCECTMESGVLSVVFFYCTQIQFINVIGITQNGMFYKYILSKKEDKPLLTLEEKSPLDQVLR</sequence>
<evidence type="ECO:0000256" key="3">
    <source>
        <dbReference type="ARBA" id="ARBA00025740"/>
    </source>
</evidence>
<dbReference type="EMBL" id="KB206986">
    <property type="protein sequence ID" value="ELP86341.1"/>
    <property type="molecule type" value="Genomic_DNA"/>
</dbReference>
<evidence type="ECO:0000313" key="5">
    <source>
        <dbReference type="EMBL" id="ELP86341.1"/>
    </source>
</evidence>
<dbReference type="InterPro" id="IPR015943">
    <property type="entry name" value="WD40/YVTN_repeat-like_dom_sf"/>
</dbReference>
<dbReference type="Proteomes" id="UP000014680">
    <property type="component" value="Unassembled WGS sequence"/>
</dbReference>
<dbReference type="GeneID" id="14885332"/>
<keyword evidence="6" id="KW-1185">Reference proteome</keyword>
<evidence type="ECO:0000313" key="6">
    <source>
        <dbReference type="Proteomes" id="UP000014680"/>
    </source>
</evidence>
<dbReference type="InterPro" id="IPR036322">
    <property type="entry name" value="WD40_repeat_dom_sf"/>
</dbReference>
<evidence type="ECO:0000256" key="2">
    <source>
        <dbReference type="ARBA" id="ARBA00022737"/>
    </source>
</evidence>
<dbReference type="PANTHER" id="PTHR11227">
    <property type="entry name" value="WD-REPEAT PROTEIN INTERACTING WITH PHOSPHOINOSIDES WIPI -RELATED"/>
    <property type="match status" value="1"/>
</dbReference>
<evidence type="ECO:0000256" key="4">
    <source>
        <dbReference type="PROSITE-ProRule" id="PRU00221"/>
    </source>
</evidence>
<dbReference type="SUPFAM" id="SSF50978">
    <property type="entry name" value="WD40 repeat-like"/>
    <property type="match status" value="1"/>
</dbReference>
<dbReference type="Pfam" id="PF21032">
    <property type="entry name" value="PROPPIN"/>
    <property type="match status" value="1"/>
</dbReference>
<dbReference type="OrthoDB" id="1667587at2759"/>
<keyword evidence="2" id="KW-0677">Repeat</keyword>
<protein>
    <submittedName>
        <fullName evidence="5">WD repeat domain phosphoinositide-interacting protein, putative</fullName>
    </submittedName>
</protein>
<comment type="similarity">
    <text evidence="3">Belongs to the WD repeat PROPPIN family.</text>
</comment>
<dbReference type="InterPro" id="IPR048720">
    <property type="entry name" value="PROPPIN"/>
</dbReference>
<dbReference type="RefSeq" id="XP_004185687.1">
    <property type="nucleotide sequence ID" value="XM_004185639.1"/>
</dbReference>
<gene>
    <name evidence="5" type="ORF">EIN_296510</name>
</gene>
<organism evidence="5 6">
    <name type="scientific">Entamoeba invadens IP1</name>
    <dbReference type="NCBI Taxonomy" id="370355"/>
    <lineage>
        <taxon>Eukaryota</taxon>
        <taxon>Amoebozoa</taxon>
        <taxon>Evosea</taxon>
        <taxon>Archamoebae</taxon>
        <taxon>Mastigamoebida</taxon>
        <taxon>Entamoebidae</taxon>
        <taxon>Entamoeba</taxon>
    </lineage>
</organism>
<reference evidence="5 6" key="1">
    <citation type="submission" date="2012-10" db="EMBL/GenBank/DDBJ databases">
        <authorList>
            <person name="Zafar N."/>
            <person name="Inman J."/>
            <person name="Hall N."/>
            <person name="Lorenzi H."/>
            <person name="Caler E."/>
        </authorList>
    </citation>
    <scope>NUCLEOTIDE SEQUENCE [LARGE SCALE GENOMIC DNA]</scope>
    <source>
        <strain evidence="5 6">IP1</strain>
    </source>
</reference>
<dbReference type="GO" id="GO:0005737">
    <property type="term" value="C:cytoplasm"/>
    <property type="evidence" value="ECO:0007669"/>
    <property type="project" value="UniProtKB-ARBA"/>
</dbReference>
<dbReference type="Gene3D" id="2.130.10.10">
    <property type="entry name" value="YVTN repeat-like/Quinoprotein amine dehydrogenase"/>
    <property type="match status" value="1"/>
</dbReference>
<dbReference type="SMART" id="SM00320">
    <property type="entry name" value="WD40"/>
    <property type="match status" value="2"/>
</dbReference>
<dbReference type="KEGG" id="eiv:EIN_296510"/>
<proteinExistence type="inferred from homology"/>
<name>L7FMG4_ENTIV</name>
<feature type="repeat" description="WD" evidence="4">
    <location>
        <begin position="171"/>
        <end position="213"/>
    </location>
</feature>
<accession>L7FMG4</accession>
<keyword evidence="1 4" id="KW-0853">WD repeat</keyword>
<dbReference type="VEuPathDB" id="AmoebaDB:EIN_296510"/>
<evidence type="ECO:0000256" key="1">
    <source>
        <dbReference type="ARBA" id="ARBA00022574"/>
    </source>
</evidence>
<dbReference type="InterPro" id="IPR001680">
    <property type="entry name" value="WD40_rpt"/>
</dbReference>
<dbReference type="AlphaFoldDB" id="L7FMG4"/>